<feature type="transmembrane region" description="Helical" evidence="2">
    <location>
        <begin position="925"/>
        <end position="944"/>
    </location>
</feature>
<organism evidence="4">
    <name type="scientific">Caenorhabditis remanei</name>
    <name type="common">Caenorhabditis vulgaris</name>
    <dbReference type="NCBI Taxonomy" id="31234"/>
    <lineage>
        <taxon>Eukaryota</taxon>
        <taxon>Metazoa</taxon>
        <taxon>Ecdysozoa</taxon>
        <taxon>Nematoda</taxon>
        <taxon>Chromadorea</taxon>
        <taxon>Rhabditida</taxon>
        <taxon>Rhabditina</taxon>
        <taxon>Rhabditomorpha</taxon>
        <taxon>Rhabditoidea</taxon>
        <taxon>Rhabditidae</taxon>
        <taxon>Peloderinae</taxon>
        <taxon>Caenorhabditis</taxon>
    </lineage>
</organism>
<keyword evidence="2" id="KW-0472">Membrane</keyword>
<dbReference type="OrthoDB" id="5819423at2759"/>
<name>E3LQQ1_CAERE</name>
<reference evidence="3" key="1">
    <citation type="submission" date="2007-07" db="EMBL/GenBank/DDBJ databases">
        <title>PCAP assembly of the Caenorhabditis remanei genome.</title>
        <authorList>
            <consortium name="The Caenorhabditis remanei Sequencing Consortium"/>
            <person name="Wilson R.K."/>
        </authorList>
    </citation>
    <scope>NUCLEOTIDE SEQUENCE [LARGE SCALE GENOMIC DNA]</scope>
    <source>
        <strain evidence="3">PB4641</strain>
    </source>
</reference>
<dbReference type="FunCoup" id="E3LQQ1">
    <property type="interactions" value="1666"/>
</dbReference>
<keyword evidence="4" id="KW-1185">Reference proteome</keyword>
<feature type="region of interest" description="Disordered" evidence="1">
    <location>
        <begin position="1285"/>
        <end position="1320"/>
    </location>
</feature>
<feature type="transmembrane region" description="Helical" evidence="2">
    <location>
        <begin position="1031"/>
        <end position="1055"/>
    </location>
</feature>
<dbReference type="PANTHER" id="PTHR39365:SF2">
    <property type="entry name" value="MX REGION OF TRA-2 RELATED-RELATED"/>
    <property type="match status" value="1"/>
</dbReference>
<evidence type="ECO:0000313" key="4">
    <source>
        <dbReference type="Proteomes" id="UP000008281"/>
    </source>
</evidence>
<gene>
    <name evidence="3" type="primary">Cre-tra-2</name>
    <name evidence="3" type="ORF">CRE_26197</name>
</gene>
<dbReference type="STRING" id="31234.E3LQQ1"/>
<feature type="region of interest" description="Disordered" evidence="1">
    <location>
        <begin position="1456"/>
        <end position="1499"/>
    </location>
</feature>
<feature type="region of interest" description="Disordered" evidence="1">
    <location>
        <begin position="1362"/>
        <end position="1398"/>
    </location>
</feature>
<dbReference type="OMA" id="SIWTIER"/>
<dbReference type="PANTHER" id="PTHR39365">
    <property type="entry name" value="MX REGION OF TRA-2 RELATED-RELATED"/>
    <property type="match status" value="1"/>
</dbReference>
<feature type="transmembrane region" description="Helical" evidence="2">
    <location>
        <begin position="735"/>
        <end position="756"/>
    </location>
</feature>
<evidence type="ECO:0000256" key="1">
    <source>
        <dbReference type="SAM" id="MobiDB-lite"/>
    </source>
</evidence>
<dbReference type="GO" id="GO:0005886">
    <property type="term" value="C:plasma membrane"/>
    <property type="evidence" value="ECO:0007669"/>
    <property type="project" value="TreeGrafter"/>
</dbReference>
<feature type="transmembrane region" description="Helical" evidence="2">
    <location>
        <begin position="1061"/>
        <end position="1085"/>
    </location>
</feature>
<feature type="compositionally biased region" description="Basic and acidic residues" evidence="1">
    <location>
        <begin position="1285"/>
        <end position="1298"/>
    </location>
</feature>
<dbReference type="GO" id="GO:0042001">
    <property type="term" value="P:hermaphrodite somatic sex determination"/>
    <property type="evidence" value="ECO:0007669"/>
    <property type="project" value="InterPro"/>
</dbReference>
<keyword evidence="2" id="KW-0812">Transmembrane</keyword>
<accession>E3LQQ1</accession>
<sequence>MSLRSNKLLVAAVIFTVVTFGLLLTSSILNNKTTTSLTYGGILPKFGQRIIEKKSNEEYIIEKIEHTQKDGEDVRSTRYLTHHSYLLRNLAKMEVKHHGKDFSINDICYKPHNAIFETTFAPENIDKLPNYLQRLILEAQRLSPCLIVTPLNCYHDSYRIHSEMSKWNTSNVTNFLNRKLRNSYIDAIGESEERPYVKSTYGPDLIKEWAHLMFKLPSKQTSSFSKKDLSSKIELWLSSIESKTNLTELGRPSEVDNYFDICTSMQQVHDFDERKRKFGLYDDDDEFLIGLDCVENKTKFIEWIQERELRRVSKPFNPNQQCDGIFKNSEGSGLEFFYGTRSFGNNTAPFDKMKAEIGLMTPEQILTTMLHSDYVNGFESIWTIERAQELLDDFRLAIRDEVKRFNQNRSSQKIGVDTRVVEREESNETELEISSDLDSAVYFIIFIRCVLLIFFAFFAWSVNPLRSAVMFLVRDALTSLLFSILCKSDGQIELNSELLGYIILLTIANTYLTTRVSWYKDRNETCIQRAKDFPSRSNFSLLFSIDSLRENCDSRQLQYALAKLSKYLTALDTYSTETFMQLPNYWPFISILFVPITGCYWYFVDFNLPKISVVLLPSFIVATIEQRQVEKSLLKERKAKREFQKVQKKKMEKFLSDGAVDRLLSGNPESVEDKKLYKSKDCVIHKESAGRLYELSRSSYDVSKIMAYPNQRVRDFRFDALGCYFWLMKLKSAGILLYGSAVLFVLLSVAVMLIPIQRTSLQKDMNNEVYFGFSINNMSSDWANINKNLDAFNSEIDSIQSLQTISNWKKGFDRFEGRFYKNSSRTSDANHYVEWMNQEPINWSVMAPLTRISPKFGIPSPFKFRFRYQIEVNNNESEVIDTVQRIDTLLTKYKGTLSSPIVDGVLYEYYHGNAAVWNSFVFNELLASGILSAFFALIVVIFSITPSISSVLIFSFFVIGSRLEIAAVISLFSLDNQQLYTDSAVLVGFLVAWAPFYELSLFRRRLLFKLKTRCTPELSSGKRIRPPFTKAVDTAQVFAIVLAASLIIAVVAGVVPEFQTFFWPTVILIVVQLVAFGNSIAVLVATNQMFEREVRNFLDNEFELGNGTTAGQVCHMAQKLIPPKYDIPIPMNDFHIRPTNMSKFYAPPPAKKRAISNNETDPEKKEDEPGTSNANNVSQEEAAQRLAILPWHFVLGGIPVDLTTRSDQIPVFLQILNFQIINGPFIGISSDAMRTHEINSELEDQDDYSSESSVEDVESDPAPEEEIKYHEENMLHMIEKVQKDAAEKEKEAKGKVHQVESAQRRAPNFDDPNVAGPSHRYQRNEERISTDIVPADPPREIPANPVPPPTHVLVQRAPRPHEMPPVIDRTIPRDPRTEPPNLQECIQQNDDPSLPPHPRRHQYPDHYGRAMISYCEDVYWTYNDGRLPPNVAMPPRPFDWHYRRVAPPEDFNYVPPPGQPSIPIPAEAMALREERARAHREQEQRDNSQSPSPSPEPGL</sequence>
<proteinExistence type="predicted"/>
<protein>
    <submittedName>
        <fullName evidence="3">CRE-TRA-2 protein</fullName>
    </submittedName>
</protein>
<dbReference type="HOGENOM" id="CLU_005001_0_0_1"/>
<evidence type="ECO:0000313" key="3">
    <source>
        <dbReference type="EMBL" id="EFP07598.1"/>
    </source>
</evidence>
<dbReference type="GO" id="GO:0004888">
    <property type="term" value="F:transmembrane signaling receptor activity"/>
    <property type="evidence" value="ECO:0007669"/>
    <property type="project" value="InterPro"/>
</dbReference>
<feature type="transmembrane region" description="Helical" evidence="2">
    <location>
        <begin position="498"/>
        <end position="514"/>
    </location>
</feature>
<feature type="compositionally biased region" description="Basic and acidic residues" evidence="1">
    <location>
        <begin position="1470"/>
        <end position="1486"/>
    </location>
</feature>
<feature type="transmembrane region" description="Helical" evidence="2">
    <location>
        <begin position="585"/>
        <end position="603"/>
    </location>
</feature>
<feature type="transmembrane region" description="Helical" evidence="2">
    <location>
        <begin position="984"/>
        <end position="1002"/>
    </location>
</feature>
<feature type="transmembrane region" description="Helical" evidence="2">
    <location>
        <begin position="440"/>
        <end position="460"/>
    </location>
</feature>
<keyword evidence="2" id="KW-1133">Transmembrane helix</keyword>
<dbReference type="InterPro" id="IPR032848">
    <property type="entry name" value="Ce-Tra-2"/>
</dbReference>
<feature type="transmembrane region" description="Helical" evidence="2">
    <location>
        <begin position="951"/>
        <end position="972"/>
    </location>
</feature>
<evidence type="ECO:0000256" key="2">
    <source>
        <dbReference type="SAM" id="Phobius"/>
    </source>
</evidence>
<feature type="region of interest" description="Disordered" evidence="1">
    <location>
        <begin position="1144"/>
        <end position="1177"/>
    </location>
</feature>
<dbReference type="EMBL" id="DS268413">
    <property type="protein sequence ID" value="EFP07598.1"/>
    <property type="molecule type" value="Genomic_DNA"/>
</dbReference>
<dbReference type="Proteomes" id="UP000008281">
    <property type="component" value="Unassembled WGS sequence"/>
</dbReference>
<feature type="region of interest" description="Disordered" evidence="1">
    <location>
        <begin position="1240"/>
        <end position="1264"/>
    </location>
</feature>
<dbReference type="GO" id="GO:0040021">
    <property type="term" value="P:hermaphrodite germ-line sex determination"/>
    <property type="evidence" value="ECO:0007669"/>
    <property type="project" value="InterPro"/>
</dbReference>
<dbReference type="InParanoid" id="E3LQQ1"/>